<reference evidence="1 2" key="1">
    <citation type="submission" date="2015-10" db="EMBL/GenBank/DDBJ databases">
        <title>Genome analyses suggest a sexual origin of heterokaryosis in a supposedly ancient asexual fungus.</title>
        <authorList>
            <person name="Ropars J."/>
            <person name="Sedzielewska K."/>
            <person name="Noel J."/>
            <person name="Charron P."/>
            <person name="Farinelli L."/>
            <person name="Marton T."/>
            <person name="Kruger M."/>
            <person name="Pelin A."/>
            <person name="Brachmann A."/>
            <person name="Corradi N."/>
        </authorList>
    </citation>
    <scope>NUCLEOTIDE SEQUENCE [LARGE SCALE GENOMIC DNA]</scope>
    <source>
        <strain evidence="1 2">A4</strain>
    </source>
</reference>
<dbReference type="AlphaFoldDB" id="A0A2I1H5R3"/>
<sequence>MESPQEDLYTENITPKESTSNSKAILRLYHPCDLPGILCKGDDDYTIVTPYRSTYSQPAAFVLSENRWYCNKHLCPSFVVPFGVHEKQKIPNNPNFYHQHANYHAKEIHSKHLESNMKS</sequence>
<evidence type="ECO:0000313" key="1">
    <source>
        <dbReference type="EMBL" id="PKY54220.1"/>
    </source>
</evidence>
<organism evidence="1 2">
    <name type="scientific">Rhizophagus irregularis</name>
    <dbReference type="NCBI Taxonomy" id="588596"/>
    <lineage>
        <taxon>Eukaryota</taxon>
        <taxon>Fungi</taxon>
        <taxon>Fungi incertae sedis</taxon>
        <taxon>Mucoromycota</taxon>
        <taxon>Glomeromycotina</taxon>
        <taxon>Glomeromycetes</taxon>
        <taxon>Glomerales</taxon>
        <taxon>Glomeraceae</taxon>
        <taxon>Rhizophagus</taxon>
    </lineage>
</organism>
<keyword evidence="2" id="KW-1185">Reference proteome</keyword>
<gene>
    <name evidence="1" type="ORF">RhiirA4_472905</name>
</gene>
<name>A0A2I1H5R3_9GLOM</name>
<accession>A0A2I1H5R3</accession>
<dbReference type="EMBL" id="LLXI01001559">
    <property type="protein sequence ID" value="PKY54220.1"/>
    <property type="molecule type" value="Genomic_DNA"/>
</dbReference>
<comment type="caution">
    <text evidence="1">The sequence shown here is derived from an EMBL/GenBank/DDBJ whole genome shotgun (WGS) entry which is preliminary data.</text>
</comment>
<proteinExistence type="predicted"/>
<protein>
    <submittedName>
        <fullName evidence="1">Uncharacterized protein</fullName>
    </submittedName>
</protein>
<evidence type="ECO:0000313" key="2">
    <source>
        <dbReference type="Proteomes" id="UP000234323"/>
    </source>
</evidence>
<dbReference type="Proteomes" id="UP000234323">
    <property type="component" value="Unassembled WGS sequence"/>
</dbReference>